<dbReference type="EMBL" id="JABEQG010000034">
    <property type="protein sequence ID" value="MBB2157547.1"/>
    <property type="molecule type" value="Genomic_DNA"/>
</dbReference>
<dbReference type="AlphaFoldDB" id="A0A7W4I773"/>
<dbReference type="Proteomes" id="UP000550787">
    <property type="component" value="Unassembled WGS sequence"/>
</dbReference>
<keyword evidence="1" id="KW-0812">Transmembrane</keyword>
<reference evidence="2 3" key="1">
    <citation type="submission" date="2020-04" db="EMBL/GenBank/DDBJ databases">
        <title>Description of novel Gluconacetobacter.</title>
        <authorList>
            <person name="Sombolestani A."/>
        </authorList>
    </citation>
    <scope>NUCLEOTIDE SEQUENCE [LARGE SCALE GENOMIC DNA]</scope>
    <source>
        <strain evidence="2 3">LMG 7603</strain>
    </source>
</reference>
<evidence type="ECO:0000313" key="3">
    <source>
        <dbReference type="Proteomes" id="UP000550787"/>
    </source>
</evidence>
<keyword evidence="1" id="KW-0472">Membrane</keyword>
<evidence type="ECO:0000256" key="1">
    <source>
        <dbReference type="SAM" id="Phobius"/>
    </source>
</evidence>
<keyword evidence="1" id="KW-1133">Transmembrane helix</keyword>
<name>A0A7W4I773_GLUDI</name>
<gene>
    <name evidence="2" type="ORF">HLH33_14705</name>
</gene>
<proteinExistence type="predicted"/>
<accession>A0A7W4I773</accession>
<protein>
    <submittedName>
        <fullName evidence="2">Uncharacterized protein</fullName>
    </submittedName>
</protein>
<comment type="caution">
    <text evidence="2">The sequence shown here is derived from an EMBL/GenBank/DDBJ whole genome shotgun (WGS) entry which is preliminary data.</text>
</comment>
<organism evidence="2 3">
    <name type="scientific">Gluconacetobacter diazotrophicus</name>
    <name type="common">Acetobacter diazotrophicus</name>
    <dbReference type="NCBI Taxonomy" id="33996"/>
    <lineage>
        <taxon>Bacteria</taxon>
        <taxon>Pseudomonadati</taxon>
        <taxon>Pseudomonadota</taxon>
        <taxon>Alphaproteobacteria</taxon>
        <taxon>Acetobacterales</taxon>
        <taxon>Acetobacteraceae</taxon>
        <taxon>Gluconacetobacter</taxon>
    </lineage>
</organism>
<sequence length="59" mass="6154">MTRIAVSIGAMLILSIFTICFAGGPLPVDLQSYYFASLALLVALCGGTAIVARVASHLR</sequence>
<evidence type="ECO:0000313" key="2">
    <source>
        <dbReference type="EMBL" id="MBB2157547.1"/>
    </source>
</evidence>
<feature type="transmembrane region" description="Helical" evidence="1">
    <location>
        <begin position="32"/>
        <end position="55"/>
    </location>
</feature>